<dbReference type="Proteomes" id="UP001162834">
    <property type="component" value="Chromosome"/>
</dbReference>
<evidence type="ECO:0000313" key="3">
    <source>
        <dbReference type="Proteomes" id="UP001162834"/>
    </source>
</evidence>
<evidence type="ECO:0000313" key="2">
    <source>
        <dbReference type="EMBL" id="UGS36634.1"/>
    </source>
</evidence>
<dbReference type="RefSeq" id="WP_259310703.1">
    <property type="nucleotide sequence ID" value="NZ_CP087164.1"/>
</dbReference>
<reference evidence="2" key="1">
    <citation type="journal article" date="2022" name="Int. J. Syst. Evol. Microbiol.">
        <title>Pseudomonas aegrilactucae sp. nov. and Pseudomonas morbosilactucae sp. nov., pathogens causing bacterial rot of lettuce in Japan.</title>
        <authorList>
            <person name="Sawada H."/>
            <person name="Fujikawa T."/>
            <person name="Satou M."/>
        </authorList>
    </citation>
    <scope>NUCLEOTIDE SEQUENCE</scope>
    <source>
        <strain evidence="2">0166_1</strain>
    </source>
</reference>
<dbReference type="PROSITE" id="PS50206">
    <property type="entry name" value="RHODANESE_3"/>
    <property type="match status" value="1"/>
</dbReference>
<dbReference type="InterPro" id="IPR043519">
    <property type="entry name" value="NT_sf"/>
</dbReference>
<accession>A0A9E6XY69</accession>
<name>A0A9E6XY69_9ACTN</name>
<dbReference type="KEGG" id="sbae:DSM104329_03042"/>
<gene>
    <name evidence="2" type="ORF">DSM104329_03042</name>
</gene>
<dbReference type="Gene3D" id="3.30.460.40">
    <property type="match status" value="1"/>
</dbReference>
<dbReference type="SUPFAM" id="SSF81301">
    <property type="entry name" value="Nucleotidyltransferase"/>
    <property type="match status" value="1"/>
</dbReference>
<dbReference type="EMBL" id="CP087164">
    <property type="protein sequence ID" value="UGS36634.1"/>
    <property type="molecule type" value="Genomic_DNA"/>
</dbReference>
<keyword evidence="3" id="KW-1185">Reference proteome</keyword>
<dbReference type="AlphaFoldDB" id="A0A9E6XY69"/>
<sequence>MQPGFDAIRETMRRCAAVLRDAGVRYALGGSVAAWARGGPETCNDLDFIVAPDDAARAQAALIAAGMRPEQPPEDWLLKVWDGEVLVDLIFHLTGVDVPTALERAEVMPVAAIDMPVLRLEDVFTAKLLSFNDHHLDFTGVLQMARALREQVDWAALEGATDGSPYARAFLTLAQELGVISAEVLGRRG</sequence>
<organism evidence="2 3">
    <name type="scientific">Capillimicrobium parvum</name>
    <dbReference type="NCBI Taxonomy" id="2884022"/>
    <lineage>
        <taxon>Bacteria</taxon>
        <taxon>Bacillati</taxon>
        <taxon>Actinomycetota</taxon>
        <taxon>Thermoleophilia</taxon>
        <taxon>Solirubrobacterales</taxon>
        <taxon>Capillimicrobiaceae</taxon>
        <taxon>Capillimicrobium</taxon>
    </lineage>
</organism>
<protein>
    <recommendedName>
        <fullName evidence="1">Rhodanese domain-containing protein</fullName>
    </recommendedName>
</protein>
<dbReference type="InterPro" id="IPR001763">
    <property type="entry name" value="Rhodanese-like_dom"/>
</dbReference>
<evidence type="ECO:0000259" key="1">
    <source>
        <dbReference type="PROSITE" id="PS50206"/>
    </source>
</evidence>
<proteinExistence type="predicted"/>
<feature type="domain" description="Rhodanese" evidence="1">
    <location>
        <begin position="14"/>
        <end position="44"/>
    </location>
</feature>